<comment type="similarity">
    <text evidence="2 6">Belongs to the VPS35 family.</text>
</comment>
<evidence type="ECO:0000256" key="4">
    <source>
        <dbReference type="ARBA" id="ARBA00022927"/>
    </source>
</evidence>
<organism evidence="7 8">
    <name type="scientific">Pseudolycoriella hygida</name>
    <dbReference type="NCBI Taxonomy" id="35572"/>
    <lineage>
        <taxon>Eukaryota</taxon>
        <taxon>Metazoa</taxon>
        <taxon>Ecdysozoa</taxon>
        <taxon>Arthropoda</taxon>
        <taxon>Hexapoda</taxon>
        <taxon>Insecta</taxon>
        <taxon>Pterygota</taxon>
        <taxon>Neoptera</taxon>
        <taxon>Endopterygota</taxon>
        <taxon>Diptera</taxon>
        <taxon>Nematocera</taxon>
        <taxon>Sciaroidea</taxon>
        <taxon>Sciaridae</taxon>
        <taxon>Pseudolycoriella</taxon>
    </lineage>
</organism>
<dbReference type="FunFam" id="1.25.40.660:FF:000005">
    <property type="entry name" value="Vacuolar protein sorting-associated protein 35"/>
    <property type="match status" value="1"/>
</dbReference>
<proteinExistence type="inferred from homology"/>
<dbReference type="Proteomes" id="UP001151699">
    <property type="component" value="Chromosome B"/>
</dbReference>
<dbReference type="PIRSF" id="PIRSF009375">
    <property type="entry name" value="Retromer_Vps35"/>
    <property type="match status" value="1"/>
</dbReference>
<reference evidence="7" key="1">
    <citation type="submission" date="2022-07" db="EMBL/GenBank/DDBJ databases">
        <authorList>
            <person name="Trinca V."/>
            <person name="Uliana J.V.C."/>
            <person name="Torres T.T."/>
            <person name="Ward R.J."/>
            <person name="Monesi N."/>
        </authorList>
    </citation>
    <scope>NUCLEOTIDE SEQUENCE</scope>
    <source>
        <strain evidence="7">HSMRA1968</strain>
        <tissue evidence="7">Whole embryos</tissue>
    </source>
</reference>
<dbReference type="InterPro" id="IPR005378">
    <property type="entry name" value="Vps35"/>
</dbReference>
<evidence type="ECO:0000256" key="5">
    <source>
        <dbReference type="ARBA" id="ARBA00023136"/>
    </source>
</evidence>
<comment type="subcellular location">
    <subcellularLocation>
        <location evidence="1">Membrane</location>
        <topology evidence="1">Peripheral membrane protein</topology>
    </subcellularLocation>
</comment>
<dbReference type="AlphaFoldDB" id="A0A9Q0N0P5"/>
<evidence type="ECO:0000313" key="7">
    <source>
        <dbReference type="EMBL" id="KAJ6641453.1"/>
    </source>
</evidence>
<evidence type="ECO:0000256" key="1">
    <source>
        <dbReference type="ARBA" id="ARBA00004170"/>
    </source>
</evidence>
<evidence type="ECO:0000256" key="3">
    <source>
        <dbReference type="ARBA" id="ARBA00022448"/>
    </source>
</evidence>
<keyword evidence="8" id="KW-1185">Reference proteome</keyword>
<dbReference type="Gene3D" id="1.25.40.660">
    <property type="entry name" value="Vacuolar protein sorting-associated protein 35, helical subcomplex Vps35-C"/>
    <property type="match status" value="1"/>
</dbReference>
<dbReference type="GO" id="GO:0042147">
    <property type="term" value="P:retrograde transport, endosome to Golgi"/>
    <property type="evidence" value="ECO:0007669"/>
    <property type="project" value="InterPro"/>
</dbReference>
<dbReference type="GO" id="GO:0006886">
    <property type="term" value="P:intracellular protein transport"/>
    <property type="evidence" value="ECO:0007669"/>
    <property type="project" value="TreeGrafter"/>
</dbReference>
<evidence type="ECO:0000256" key="2">
    <source>
        <dbReference type="ARBA" id="ARBA00006536"/>
    </source>
</evidence>
<comment type="function">
    <text evidence="6">Plays a role in vesicular protein sorting.</text>
</comment>
<accession>A0A9Q0N0P5</accession>
<keyword evidence="4 6" id="KW-0653">Protein transport</keyword>
<dbReference type="OrthoDB" id="10258141at2759"/>
<comment type="caution">
    <text evidence="7">The sequence shown here is derived from an EMBL/GenBank/DDBJ whole genome shotgun (WGS) entry which is preliminary data.</text>
</comment>
<dbReference type="PANTHER" id="PTHR11099:SF0">
    <property type="entry name" value="VACUOLAR PROTEIN SORTING-ASSOCIATED PROTEIN 35"/>
    <property type="match status" value="1"/>
</dbReference>
<dbReference type="GO" id="GO:0030906">
    <property type="term" value="C:retromer, cargo-selective complex"/>
    <property type="evidence" value="ECO:0007669"/>
    <property type="project" value="InterPro"/>
</dbReference>
<protein>
    <recommendedName>
        <fullName evidence="6">Vacuolar protein sorting-associated protein 35</fullName>
    </recommendedName>
</protein>
<keyword evidence="5" id="KW-0472">Membrane</keyword>
<evidence type="ECO:0000313" key="8">
    <source>
        <dbReference type="Proteomes" id="UP001151699"/>
    </source>
</evidence>
<keyword evidence="3 6" id="KW-0813">Transport</keyword>
<dbReference type="InterPro" id="IPR042491">
    <property type="entry name" value="Vps35_C"/>
</dbReference>
<sequence>MYQWNAMLYGSSNQFAYLTEFQHQYRFVDDALKASSDVRTLSTTMDDQEKLLGDAIAIVRSQAFQMKRFLDKSRLMDALKSASTMLAELRTSLLSPKSYYELYMAITDELRHLELYLLDEFEKGRKVADLYELVQYAGNIVPRLYLLITVGLVYIKTNNSLKRSILKDLVEMCRGVQNPLRGLFLRNYLLQCTRNILPDVLQSADEQEGVVYDSIDFVLMNFAEMNKLWVRMQHQGHSSERTRREKEREELKILVGTNLVRLSQLESATLETYQRLVLPGILEQVVSCRDAIAQEYLMECIIQVFPDEFHLQTLDPFLKSCAQLQPGVNVKNIIISLIDRLAAYNLRNSKTITEPGEEVTPIIPQNVQLFEVFSIQIANIVQVRTDMPLEDTVSLQVALVSLAQKVYPDRVDYVDKVLETTIQILDRLNMHNIAHTLLVNQELSRLLRLCIDFYNNILTLIQLKHFSPLLDKFDHTSRKSLALYIVLNILENETLIPTAEEADSVLVMIAPLIKDENDQSVDKLDPEDFAEEQGIAGRFVHLLKSDDPDMQYKILQTARKHFGLGGTQRIKHVLPPLIFQAFQLANKYKHIAEDDANWDKKCQKILQFCHSTISVLARADLPDLALRLYLQGALVIGQIGYTNHETVAYDFMTQAFSLYEDEISDSKSQLAAITLIMSTFEQMTCFGEENAEPLRTNCALAASKLLKKPDQCRGVVTCASLFWSGKKNGEEMRDEKRTLECLKKGARIASQCLDTGVQVQLYVELLNHYLFYFERGNSLITITMLNQLIAKINEELPNLEQCEETKQIEMHYNNTLAHIRLRMEAMSNDTGLEVSFADIVLSQ</sequence>
<gene>
    <name evidence="7" type="primary">VPS35</name>
    <name evidence="7" type="ORF">Bhyg_06392</name>
</gene>
<dbReference type="Pfam" id="PF03635">
    <property type="entry name" value="Vps35"/>
    <property type="match status" value="1"/>
</dbReference>
<dbReference type="PANTHER" id="PTHR11099">
    <property type="entry name" value="VACUOLAR SORTING PROTEIN 35"/>
    <property type="match status" value="1"/>
</dbReference>
<dbReference type="GO" id="GO:0005829">
    <property type="term" value="C:cytosol"/>
    <property type="evidence" value="ECO:0007669"/>
    <property type="project" value="GOC"/>
</dbReference>
<dbReference type="GO" id="GO:0005770">
    <property type="term" value="C:late endosome"/>
    <property type="evidence" value="ECO:0007669"/>
    <property type="project" value="TreeGrafter"/>
</dbReference>
<evidence type="ECO:0000256" key="6">
    <source>
        <dbReference type="PIRNR" id="PIRNR009375"/>
    </source>
</evidence>
<dbReference type="EMBL" id="WJQU01000002">
    <property type="protein sequence ID" value="KAJ6641453.1"/>
    <property type="molecule type" value="Genomic_DNA"/>
</dbReference>
<name>A0A9Q0N0P5_9DIPT</name>